<dbReference type="GO" id="GO:0004175">
    <property type="term" value="F:endopeptidase activity"/>
    <property type="evidence" value="ECO:0007669"/>
    <property type="project" value="UniProtKB-ARBA"/>
</dbReference>
<dbReference type="GO" id="GO:0006508">
    <property type="term" value="P:proteolysis"/>
    <property type="evidence" value="ECO:0007669"/>
    <property type="project" value="UniProtKB-KW"/>
</dbReference>
<dbReference type="InterPro" id="IPR042150">
    <property type="entry name" value="MmRce1-like"/>
</dbReference>
<keyword evidence="2" id="KW-1133">Transmembrane helix</keyword>
<dbReference type="AlphaFoldDB" id="A0A1C4VHS9"/>
<dbReference type="EMBL" id="FMCU01000002">
    <property type="protein sequence ID" value="SCE83508.1"/>
    <property type="molecule type" value="Genomic_DNA"/>
</dbReference>
<evidence type="ECO:0000256" key="1">
    <source>
        <dbReference type="SAM" id="MobiDB-lite"/>
    </source>
</evidence>
<accession>A0A1C4VHS9</accession>
<protein>
    <submittedName>
        <fullName evidence="4">CAAX protease self-immunity</fullName>
    </submittedName>
</protein>
<feature type="transmembrane region" description="Helical" evidence="2">
    <location>
        <begin position="205"/>
        <end position="227"/>
    </location>
</feature>
<reference evidence="5" key="1">
    <citation type="submission" date="2016-06" db="EMBL/GenBank/DDBJ databases">
        <authorList>
            <person name="Varghese N."/>
            <person name="Submissions Spin"/>
        </authorList>
    </citation>
    <scope>NUCLEOTIDE SEQUENCE [LARGE SCALE GENOMIC DNA]</scope>
    <source>
        <strain evidence="5">DSM 44100</strain>
    </source>
</reference>
<keyword evidence="4" id="KW-0645">Protease</keyword>
<dbReference type="STRING" id="121616.GA0070216_102385"/>
<feature type="transmembrane region" description="Helical" evidence="2">
    <location>
        <begin position="76"/>
        <end position="95"/>
    </location>
</feature>
<feature type="transmembrane region" description="Helical" evidence="2">
    <location>
        <begin position="12"/>
        <end position="29"/>
    </location>
</feature>
<gene>
    <name evidence="4" type="ORF">GA0070216_102385</name>
</gene>
<name>A0A1C4VHS9_9ACTN</name>
<feature type="region of interest" description="Disordered" evidence="1">
    <location>
        <begin position="260"/>
        <end position="283"/>
    </location>
</feature>
<dbReference type="PANTHER" id="PTHR35797">
    <property type="entry name" value="PROTEASE-RELATED"/>
    <property type="match status" value="1"/>
</dbReference>
<dbReference type="PANTHER" id="PTHR35797:SF1">
    <property type="entry name" value="PROTEASE"/>
    <property type="match status" value="1"/>
</dbReference>
<evidence type="ECO:0000313" key="5">
    <source>
        <dbReference type="Proteomes" id="UP000198797"/>
    </source>
</evidence>
<keyword evidence="2" id="KW-0812">Transmembrane</keyword>
<evidence type="ECO:0000259" key="3">
    <source>
        <dbReference type="Pfam" id="PF02517"/>
    </source>
</evidence>
<feature type="compositionally biased region" description="Low complexity" evidence="1">
    <location>
        <begin position="265"/>
        <end position="283"/>
    </location>
</feature>
<keyword evidence="2" id="KW-0472">Membrane</keyword>
<dbReference type="Pfam" id="PF02517">
    <property type="entry name" value="Rce1-like"/>
    <property type="match status" value="1"/>
</dbReference>
<proteinExistence type="predicted"/>
<feature type="domain" description="CAAX prenyl protease 2/Lysostaphin resistance protein A-like" evidence="3">
    <location>
        <begin position="118"/>
        <end position="217"/>
    </location>
</feature>
<feature type="transmembrane region" description="Helical" evidence="2">
    <location>
        <begin position="35"/>
        <end position="55"/>
    </location>
</feature>
<dbReference type="GO" id="GO:0080120">
    <property type="term" value="P:CAAX-box protein maturation"/>
    <property type="evidence" value="ECO:0007669"/>
    <property type="project" value="UniProtKB-ARBA"/>
</dbReference>
<feature type="transmembrane region" description="Helical" evidence="2">
    <location>
        <begin position="233"/>
        <end position="255"/>
    </location>
</feature>
<evidence type="ECO:0000313" key="4">
    <source>
        <dbReference type="EMBL" id="SCE83508.1"/>
    </source>
</evidence>
<feature type="transmembrane region" description="Helical" evidence="2">
    <location>
        <begin position="178"/>
        <end position="198"/>
    </location>
</feature>
<keyword evidence="5" id="KW-1185">Reference proteome</keyword>
<feature type="transmembrane region" description="Helical" evidence="2">
    <location>
        <begin position="147"/>
        <end position="172"/>
    </location>
</feature>
<keyword evidence="4" id="KW-0378">Hydrolase</keyword>
<dbReference type="InterPro" id="IPR003675">
    <property type="entry name" value="Rce1/LyrA-like_dom"/>
</dbReference>
<feature type="transmembrane region" description="Helical" evidence="2">
    <location>
        <begin position="107"/>
        <end position="127"/>
    </location>
</feature>
<dbReference type="Proteomes" id="UP000198797">
    <property type="component" value="Unassembled WGS sequence"/>
</dbReference>
<sequence>MFTNLSATARAVTFYVMAFTMCVVLALTWPNGEAAAVFAMVTPLLSVLVMQLVVTRDGWRRSGWTPLGLGRLGTRRWPVAVVTPVSVLLVSEAVLRLTGLTGWHLPAGADSVAMLVDLPVMLVFVFFEEIGWRGYLGPLLASTGRRVPHLLTGLLHGIWHLPLVFFATGGYLTEGNRWIIVPVFLAVLTCAGQVYGWLREVSGSVYPVVIMHTAFNMGLTVAVASTATDSPDAVAALGREAGVVTLVAVAAAALWTSTRRPPAPVGTTPTTVPTATPVGAPVR</sequence>
<organism evidence="4 5">
    <name type="scientific">Micromonospora matsumotoense</name>
    <dbReference type="NCBI Taxonomy" id="121616"/>
    <lineage>
        <taxon>Bacteria</taxon>
        <taxon>Bacillati</taxon>
        <taxon>Actinomycetota</taxon>
        <taxon>Actinomycetes</taxon>
        <taxon>Micromonosporales</taxon>
        <taxon>Micromonosporaceae</taxon>
        <taxon>Micromonospora</taxon>
    </lineage>
</organism>
<evidence type="ECO:0000256" key="2">
    <source>
        <dbReference type="SAM" id="Phobius"/>
    </source>
</evidence>